<dbReference type="GO" id="GO:0006364">
    <property type="term" value="P:rRNA processing"/>
    <property type="evidence" value="ECO:0007669"/>
    <property type="project" value="InterPro"/>
</dbReference>
<accession>A0A1W1CLZ3</accession>
<keyword evidence="7" id="KW-0862">Zinc</keyword>
<dbReference type="GO" id="GO:0004222">
    <property type="term" value="F:metalloendopeptidase activity"/>
    <property type="evidence" value="ECO:0007669"/>
    <property type="project" value="InterPro"/>
</dbReference>
<evidence type="ECO:0000256" key="7">
    <source>
        <dbReference type="ARBA" id="ARBA00022833"/>
    </source>
</evidence>
<evidence type="ECO:0000256" key="2">
    <source>
        <dbReference type="ARBA" id="ARBA00010875"/>
    </source>
</evidence>
<keyword evidence="6 8" id="KW-0378">Hydrolase</keyword>
<evidence type="ECO:0000256" key="1">
    <source>
        <dbReference type="ARBA" id="ARBA00001947"/>
    </source>
</evidence>
<proteinExistence type="inferred from homology"/>
<gene>
    <name evidence="8" type="ORF">MNB_SV-14-1909</name>
</gene>
<evidence type="ECO:0000256" key="5">
    <source>
        <dbReference type="ARBA" id="ARBA00022759"/>
    </source>
</evidence>
<dbReference type="GO" id="GO:0004519">
    <property type="term" value="F:endonuclease activity"/>
    <property type="evidence" value="ECO:0007669"/>
    <property type="project" value="UniProtKB-KW"/>
</dbReference>
<dbReference type="NCBIfam" id="TIGR00043">
    <property type="entry name" value="rRNA maturation RNase YbeY"/>
    <property type="match status" value="1"/>
</dbReference>
<evidence type="ECO:0000313" key="8">
    <source>
        <dbReference type="EMBL" id="SFV66878.1"/>
    </source>
</evidence>
<dbReference type="InterPro" id="IPR023091">
    <property type="entry name" value="MetalPrtase_cat_dom_sf_prd"/>
</dbReference>
<comment type="cofactor">
    <cofactor evidence="1">
        <name>Zn(2+)</name>
        <dbReference type="ChEBI" id="CHEBI:29105"/>
    </cofactor>
</comment>
<dbReference type="Gene3D" id="3.40.390.30">
    <property type="entry name" value="Metalloproteases ('zincins'), catalytic domain"/>
    <property type="match status" value="1"/>
</dbReference>
<keyword evidence="4" id="KW-0479">Metal-binding</keyword>
<dbReference type="PANTHER" id="PTHR46986:SF1">
    <property type="entry name" value="ENDORIBONUCLEASE YBEY, CHLOROPLASTIC"/>
    <property type="match status" value="1"/>
</dbReference>
<dbReference type="AlphaFoldDB" id="A0A1W1CLZ3"/>
<name>A0A1W1CLZ3_9ZZZZ</name>
<dbReference type="GO" id="GO:0046872">
    <property type="term" value="F:metal ion binding"/>
    <property type="evidence" value="ECO:0007669"/>
    <property type="project" value="UniProtKB-KW"/>
</dbReference>
<dbReference type="PROSITE" id="PS01306">
    <property type="entry name" value="UPF0054"/>
    <property type="match status" value="1"/>
</dbReference>
<keyword evidence="5" id="KW-0255">Endonuclease</keyword>
<keyword evidence="3" id="KW-0540">Nuclease</keyword>
<dbReference type="HAMAP" id="MF_00009">
    <property type="entry name" value="Endoribonucl_YbeY"/>
    <property type="match status" value="1"/>
</dbReference>
<protein>
    <submittedName>
        <fullName evidence="8">Metal-dependent hydrolase YbeY, involved in rRNA and/or ribosome maturation and assembly</fullName>
    </submittedName>
</protein>
<dbReference type="SUPFAM" id="SSF55486">
    <property type="entry name" value="Metalloproteases ('zincins'), catalytic domain"/>
    <property type="match status" value="1"/>
</dbReference>
<reference evidence="8" key="1">
    <citation type="submission" date="2016-10" db="EMBL/GenBank/DDBJ databases">
        <authorList>
            <person name="de Groot N.N."/>
        </authorList>
    </citation>
    <scope>NUCLEOTIDE SEQUENCE</scope>
</reference>
<sequence>MLNIENLTNLTININLLEKISILLQKEFRFGEIELIICKNETIQQYNQEYRKKDMPTDVLSFPIEKDMIIGEIEIPLGSIIISADFVKEKAKEFGHSNDDELSLLFIHGMLHLLGFDHEIDNGGMRKKEEEIINKFHLPKSLIIRTEES</sequence>
<evidence type="ECO:0000256" key="3">
    <source>
        <dbReference type="ARBA" id="ARBA00022722"/>
    </source>
</evidence>
<evidence type="ECO:0000256" key="4">
    <source>
        <dbReference type="ARBA" id="ARBA00022723"/>
    </source>
</evidence>
<evidence type="ECO:0000256" key="6">
    <source>
        <dbReference type="ARBA" id="ARBA00022801"/>
    </source>
</evidence>
<dbReference type="PANTHER" id="PTHR46986">
    <property type="entry name" value="ENDORIBONUCLEASE YBEY, CHLOROPLASTIC"/>
    <property type="match status" value="1"/>
</dbReference>
<organism evidence="8">
    <name type="scientific">hydrothermal vent metagenome</name>
    <dbReference type="NCBI Taxonomy" id="652676"/>
    <lineage>
        <taxon>unclassified sequences</taxon>
        <taxon>metagenomes</taxon>
        <taxon>ecological metagenomes</taxon>
    </lineage>
</organism>
<dbReference type="Pfam" id="PF02130">
    <property type="entry name" value="YbeY"/>
    <property type="match status" value="1"/>
</dbReference>
<comment type="similarity">
    <text evidence="2">Belongs to the endoribonuclease YbeY family.</text>
</comment>
<dbReference type="EMBL" id="FPHN01000214">
    <property type="protein sequence ID" value="SFV66878.1"/>
    <property type="molecule type" value="Genomic_DNA"/>
</dbReference>
<dbReference type="InterPro" id="IPR020549">
    <property type="entry name" value="YbeY_CS"/>
</dbReference>
<dbReference type="InterPro" id="IPR002036">
    <property type="entry name" value="YbeY"/>
</dbReference>